<comment type="subcellular location">
    <subcellularLocation>
        <location evidence="1">Endoplasmic reticulum</location>
    </subcellularLocation>
</comment>
<dbReference type="EMBL" id="JBBNAE010000010">
    <property type="protein sequence ID" value="KAK9090257.1"/>
    <property type="molecule type" value="Genomic_DNA"/>
</dbReference>
<dbReference type="Pfam" id="PF00106">
    <property type="entry name" value="adh_short"/>
    <property type="match status" value="1"/>
</dbReference>
<dbReference type="PRINTS" id="PR00081">
    <property type="entry name" value="GDHRDH"/>
</dbReference>
<evidence type="ECO:0000313" key="5">
    <source>
        <dbReference type="EMBL" id="KAK9090257.1"/>
    </source>
</evidence>
<organism evidence="5 6">
    <name type="scientific">Stephania japonica</name>
    <dbReference type="NCBI Taxonomy" id="461633"/>
    <lineage>
        <taxon>Eukaryota</taxon>
        <taxon>Viridiplantae</taxon>
        <taxon>Streptophyta</taxon>
        <taxon>Embryophyta</taxon>
        <taxon>Tracheophyta</taxon>
        <taxon>Spermatophyta</taxon>
        <taxon>Magnoliopsida</taxon>
        <taxon>Ranunculales</taxon>
        <taxon>Menispermaceae</taxon>
        <taxon>Menispermoideae</taxon>
        <taxon>Cissampelideae</taxon>
        <taxon>Stephania</taxon>
    </lineage>
</organism>
<keyword evidence="2" id="KW-0521">NADP</keyword>
<dbReference type="InterPro" id="IPR051019">
    <property type="entry name" value="VLCFA-Steroid_DH"/>
</dbReference>
<comment type="caution">
    <text evidence="5">The sequence shown here is derived from an EMBL/GenBank/DDBJ whole genome shotgun (WGS) entry which is preliminary data.</text>
</comment>
<name>A0AAP0EG96_9MAGN</name>
<dbReference type="PANTHER" id="PTHR43899:SF25">
    <property type="entry name" value="ENOYL-(ACYL CARRIER) REDUCTASE"/>
    <property type="match status" value="1"/>
</dbReference>
<dbReference type="GO" id="GO:0045703">
    <property type="term" value="F:ketoreductase activity"/>
    <property type="evidence" value="ECO:0007669"/>
    <property type="project" value="TreeGrafter"/>
</dbReference>
<evidence type="ECO:0000313" key="6">
    <source>
        <dbReference type="Proteomes" id="UP001417504"/>
    </source>
</evidence>
<keyword evidence="3" id="KW-0560">Oxidoreductase</keyword>
<dbReference type="CDD" id="cd05356">
    <property type="entry name" value="17beta-HSD1_like_SDR_c"/>
    <property type="match status" value="1"/>
</dbReference>
<protein>
    <submittedName>
        <fullName evidence="5">Uncharacterized protein</fullName>
    </submittedName>
</protein>
<dbReference type="Proteomes" id="UP001417504">
    <property type="component" value="Unassembled WGS sequence"/>
</dbReference>
<accession>A0AAP0EG96</accession>
<dbReference type="InterPro" id="IPR036291">
    <property type="entry name" value="NAD(P)-bd_dom_sf"/>
</dbReference>
<evidence type="ECO:0000256" key="1">
    <source>
        <dbReference type="ARBA" id="ARBA00004240"/>
    </source>
</evidence>
<keyword evidence="6" id="KW-1185">Reference proteome</keyword>
<dbReference type="InterPro" id="IPR020904">
    <property type="entry name" value="Sc_DH/Rdtase_CS"/>
</dbReference>
<sequence>MESQLLFLLTLPTILGLIYFTKTLLNLLNWAWATFFRPPKDLKRCYGSWALVTGAADGIGKAISIELASRGLNLILLDRDIPKLETTTKEVLQERDDVEVRTLVSDLCKDCGNEIGRKIKKVIEGLDVGVVINNAGMTHPYPLYVHEIESEEVESIVRLNVEAATLVTKAVLPGMMKRGRGAIVNIGSGSASLLPSFPLFTVYAATKSYLEQFSRSISMEYKQHGIDVQCQTPLNDSM</sequence>
<dbReference type="PANTHER" id="PTHR43899">
    <property type="entry name" value="RH59310P"/>
    <property type="match status" value="1"/>
</dbReference>
<evidence type="ECO:0000256" key="3">
    <source>
        <dbReference type="ARBA" id="ARBA00023002"/>
    </source>
</evidence>
<reference evidence="5 6" key="1">
    <citation type="submission" date="2024-01" db="EMBL/GenBank/DDBJ databases">
        <title>Genome assemblies of Stephania.</title>
        <authorList>
            <person name="Yang L."/>
        </authorList>
    </citation>
    <scope>NUCLEOTIDE SEQUENCE [LARGE SCALE GENOMIC DNA]</scope>
    <source>
        <strain evidence="5">QJT</strain>
        <tissue evidence="5">Leaf</tissue>
    </source>
</reference>
<evidence type="ECO:0000256" key="4">
    <source>
        <dbReference type="RuleBase" id="RU000363"/>
    </source>
</evidence>
<dbReference type="AlphaFoldDB" id="A0AAP0EG96"/>
<dbReference type="SUPFAM" id="SSF51735">
    <property type="entry name" value="NAD(P)-binding Rossmann-fold domains"/>
    <property type="match status" value="1"/>
</dbReference>
<evidence type="ECO:0000256" key="2">
    <source>
        <dbReference type="ARBA" id="ARBA00022857"/>
    </source>
</evidence>
<comment type="similarity">
    <text evidence="4">Belongs to the short-chain dehydrogenases/reductases (SDR) family.</text>
</comment>
<dbReference type="GO" id="GO:0005783">
    <property type="term" value="C:endoplasmic reticulum"/>
    <property type="evidence" value="ECO:0007669"/>
    <property type="project" value="UniProtKB-SubCell"/>
</dbReference>
<dbReference type="PROSITE" id="PS00061">
    <property type="entry name" value="ADH_SHORT"/>
    <property type="match status" value="1"/>
</dbReference>
<dbReference type="FunFam" id="3.40.50.720:FF:000137">
    <property type="entry name" value="Hydroxysteroid (17-beta) dehydrogenase 3"/>
    <property type="match status" value="1"/>
</dbReference>
<dbReference type="PIRSF" id="PIRSF000126">
    <property type="entry name" value="11-beta-HSD1"/>
    <property type="match status" value="1"/>
</dbReference>
<dbReference type="Gene3D" id="3.40.50.720">
    <property type="entry name" value="NAD(P)-binding Rossmann-like Domain"/>
    <property type="match status" value="1"/>
</dbReference>
<gene>
    <name evidence="5" type="ORF">Sjap_023434</name>
</gene>
<dbReference type="InterPro" id="IPR002347">
    <property type="entry name" value="SDR_fam"/>
</dbReference>
<dbReference type="PRINTS" id="PR00080">
    <property type="entry name" value="SDRFAMILY"/>
</dbReference>
<proteinExistence type="inferred from homology"/>